<comment type="caution">
    <text evidence="7">The sequence shown here is derived from an EMBL/GenBank/DDBJ whole genome shotgun (WGS) entry which is preliminary data.</text>
</comment>
<name>A0A062UEY1_9PROT</name>
<gene>
    <name evidence="7" type="ORF">HY30_18140</name>
</gene>
<dbReference type="EMBL" id="AWFG01000038">
    <property type="protein sequence ID" value="KCZ56892.1"/>
    <property type="molecule type" value="Genomic_DNA"/>
</dbReference>
<evidence type="ECO:0000256" key="3">
    <source>
        <dbReference type="ARBA" id="ARBA00022989"/>
    </source>
</evidence>
<dbReference type="eggNOG" id="ENOG5033AVC">
    <property type="taxonomic scope" value="Bacteria"/>
</dbReference>
<feature type="transmembrane region" description="Helical" evidence="5">
    <location>
        <begin position="7"/>
        <end position="31"/>
    </location>
</feature>
<feature type="transmembrane region" description="Helical" evidence="5">
    <location>
        <begin position="100"/>
        <end position="122"/>
    </location>
</feature>
<feature type="transmembrane region" description="Helical" evidence="5">
    <location>
        <begin position="70"/>
        <end position="88"/>
    </location>
</feature>
<keyword evidence="4 5" id="KW-0472">Membrane</keyword>
<dbReference type="STRING" id="1280947.HY30_18140"/>
<dbReference type="PATRIC" id="fig|1280947.3.peg.2475"/>
<dbReference type="GO" id="GO:0000271">
    <property type="term" value="P:polysaccharide biosynthetic process"/>
    <property type="evidence" value="ECO:0007669"/>
    <property type="project" value="InterPro"/>
</dbReference>
<evidence type="ECO:0000256" key="1">
    <source>
        <dbReference type="ARBA" id="ARBA00004141"/>
    </source>
</evidence>
<dbReference type="GO" id="GO:0016020">
    <property type="term" value="C:membrane"/>
    <property type="evidence" value="ECO:0007669"/>
    <property type="project" value="UniProtKB-SubCell"/>
</dbReference>
<feature type="transmembrane region" description="Helical" evidence="5">
    <location>
        <begin position="37"/>
        <end position="58"/>
    </location>
</feature>
<protein>
    <recommendedName>
        <fullName evidence="6">GtrA/DPMS transmembrane domain-containing protein</fullName>
    </recommendedName>
</protein>
<dbReference type="OrthoDB" id="8780684at2"/>
<dbReference type="Pfam" id="PF04138">
    <property type="entry name" value="GtrA_DPMS_TM"/>
    <property type="match status" value="1"/>
</dbReference>
<dbReference type="RefSeq" id="WP_034740889.1">
    <property type="nucleotide sequence ID" value="NZ_AWFG01000038.1"/>
</dbReference>
<comment type="subcellular location">
    <subcellularLocation>
        <location evidence="1">Membrane</location>
        <topology evidence="1">Multi-pass membrane protein</topology>
    </subcellularLocation>
</comment>
<accession>A0A062UEY1</accession>
<proteinExistence type="predicted"/>
<organism evidence="7 8">
    <name type="scientific">Hyphomonas chukchiensis</name>
    <dbReference type="NCBI Taxonomy" id="1280947"/>
    <lineage>
        <taxon>Bacteria</taxon>
        <taxon>Pseudomonadati</taxon>
        <taxon>Pseudomonadota</taxon>
        <taxon>Alphaproteobacteria</taxon>
        <taxon>Hyphomonadales</taxon>
        <taxon>Hyphomonadaceae</taxon>
        <taxon>Hyphomonas</taxon>
    </lineage>
</organism>
<sequence length="145" mass="15867">MNIKHIMTFIVLSGIGWLMDFAAFGMLVSFVHLAPFFANYISSVCGAAFAFFAFSVISTKGLYRPRGRELAIYVGYQVASITVFSLAIEFLSRLLGQYDFMVFGLVVAPLLAKVVVTPFTLLTNYVVSRLLIGVFSVASTAEPAK</sequence>
<evidence type="ECO:0000256" key="5">
    <source>
        <dbReference type="SAM" id="Phobius"/>
    </source>
</evidence>
<dbReference type="AlphaFoldDB" id="A0A062UEY1"/>
<evidence type="ECO:0000313" key="7">
    <source>
        <dbReference type="EMBL" id="KCZ56892.1"/>
    </source>
</evidence>
<feature type="domain" description="GtrA/DPMS transmembrane" evidence="6">
    <location>
        <begin position="9"/>
        <end position="132"/>
    </location>
</feature>
<dbReference type="InterPro" id="IPR007267">
    <property type="entry name" value="GtrA_DPMS_TM"/>
</dbReference>
<keyword evidence="2 5" id="KW-0812">Transmembrane</keyword>
<keyword evidence="8" id="KW-1185">Reference proteome</keyword>
<evidence type="ECO:0000256" key="2">
    <source>
        <dbReference type="ARBA" id="ARBA00022692"/>
    </source>
</evidence>
<evidence type="ECO:0000259" key="6">
    <source>
        <dbReference type="Pfam" id="PF04138"/>
    </source>
</evidence>
<dbReference type="Proteomes" id="UP000027190">
    <property type="component" value="Unassembled WGS sequence"/>
</dbReference>
<keyword evidence="3 5" id="KW-1133">Transmembrane helix</keyword>
<reference evidence="7 8" key="1">
    <citation type="journal article" date="2014" name="Antonie Van Leeuwenhoek">
        <title>Hyphomonas beringensis sp. nov. and Hyphomonas chukchiensis sp. nov., isolated from surface seawater of the Bering Sea and Chukchi Sea.</title>
        <authorList>
            <person name="Li C."/>
            <person name="Lai Q."/>
            <person name="Li G."/>
            <person name="Dong C."/>
            <person name="Wang J."/>
            <person name="Liao Y."/>
            <person name="Shao Z."/>
        </authorList>
    </citation>
    <scope>NUCLEOTIDE SEQUENCE [LARGE SCALE GENOMIC DNA]</scope>
    <source>
        <strain evidence="7 8">BH-BN04-4</strain>
    </source>
</reference>
<evidence type="ECO:0000313" key="8">
    <source>
        <dbReference type="Proteomes" id="UP000027190"/>
    </source>
</evidence>
<evidence type="ECO:0000256" key="4">
    <source>
        <dbReference type="ARBA" id="ARBA00023136"/>
    </source>
</evidence>